<reference evidence="2 3" key="1">
    <citation type="submission" date="2018-10" db="EMBL/GenBank/DDBJ databases">
        <title>Isolation, diversity and antifungal activity of actinobacteria from wheat.</title>
        <authorList>
            <person name="Han C."/>
        </authorList>
    </citation>
    <scope>NUCLEOTIDE SEQUENCE [LARGE SCALE GENOMIC DNA]</scope>
    <source>
        <strain evidence="2 3">NEAU-YY56</strain>
    </source>
</reference>
<dbReference type="PANTHER" id="PTHR43283">
    <property type="entry name" value="BETA-LACTAMASE-RELATED"/>
    <property type="match status" value="1"/>
</dbReference>
<feature type="domain" description="Beta-lactamase-related" evidence="1">
    <location>
        <begin position="10"/>
        <end position="317"/>
    </location>
</feature>
<dbReference type="InterPro" id="IPR050789">
    <property type="entry name" value="Diverse_Enzym_Activities"/>
</dbReference>
<sequence length="338" mass="33967">MTPDDTTTGPALAVVATGPGGRHRTTVTGAADVVTGAPATTGTAFHLCSSAKLVTAVVVLRLARTGDLALDDDVRTYVPVPVAPTAGRGPTLRELLAHHGGITDPDGAFEPAAVAPPVTVDVAVDRPPGTAFGYSDAGYCLVERAVEAVTGTPFATTAHRLVAEPLGLRSTAFWDGQPATATEDPGLRAALTAVAATAASGHDPAGARVPGARVHYPGLAASGLWGTPDEYGTLLADLTRSWSGHDDAVLLDPADAAAMLRCDGEPGIGLGAFVLAGAHGPVVMTQGWGVGFQGQARAYPADGGALAVLTNQDPGVEQAGSVVGTTLRRLAAERGWAA</sequence>
<dbReference type="EMBL" id="RFFI01000046">
    <property type="protein sequence ID" value="RMI09564.1"/>
    <property type="molecule type" value="Genomic_DNA"/>
</dbReference>
<comment type="caution">
    <text evidence="2">The sequence shown here is derived from an EMBL/GenBank/DDBJ whole genome shotgun (WGS) entry which is preliminary data.</text>
</comment>
<protein>
    <submittedName>
        <fullName evidence="2">Class A beta-lactamase-related serine hydrolase</fullName>
    </submittedName>
</protein>
<proteinExistence type="predicted"/>
<dbReference type="InterPro" id="IPR001466">
    <property type="entry name" value="Beta-lactam-related"/>
</dbReference>
<dbReference type="PANTHER" id="PTHR43283:SF3">
    <property type="entry name" value="BETA-LACTAMASE FAMILY PROTEIN (AFU_ORTHOLOGUE AFUA_5G07500)"/>
    <property type="match status" value="1"/>
</dbReference>
<gene>
    <name evidence="2" type="ORF">EBM89_09905</name>
</gene>
<accession>A0A3M2J9G9</accession>
<dbReference type="SUPFAM" id="SSF56601">
    <property type="entry name" value="beta-lactamase/transpeptidase-like"/>
    <property type="match status" value="1"/>
</dbReference>
<name>A0A3M2J9G9_9CELL</name>
<dbReference type="OrthoDB" id="3325701at2"/>
<keyword evidence="2" id="KW-0378">Hydrolase</keyword>
<evidence type="ECO:0000313" key="2">
    <source>
        <dbReference type="EMBL" id="RMI09564.1"/>
    </source>
</evidence>
<dbReference type="Gene3D" id="3.40.710.10">
    <property type="entry name" value="DD-peptidase/beta-lactamase superfamily"/>
    <property type="match status" value="1"/>
</dbReference>
<evidence type="ECO:0000259" key="1">
    <source>
        <dbReference type="Pfam" id="PF00144"/>
    </source>
</evidence>
<dbReference type="Pfam" id="PF00144">
    <property type="entry name" value="Beta-lactamase"/>
    <property type="match status" value="1"/>
</dbReference>
<dbReference type="InterPro" id="IPR012338">
    <property type="entry name" value="Beta-lactam/transpept-like"/>
</dbReference>
<dbReference type="RefSeq" id="WP_122149273.1">
    <property type="nucleotide sequence ID" value="NZ_RFFI01000046.1"/>
</dbReference>
<organism evidence="2 3">
    <name type="scientific">Cellulomonas triticagri</name>
    <dbReference type="NCBI Taxonomy" id="2483352"/>
    <lineage>
        <taxon>Bacteria</taxon>
        <taxon>Bacillati</taxon>
        <taxon>Actinomycetota</taxon>
        <taxon>Actinomycetes</taxon>
        <taxon>Micrococcales</taxon>
        <taxon>Cellulomonadaceae</taxon>
        <taxon>Cellulomonas</taxon>
    </lineage>
</organism>
<evidence type="ECO:0000313" key="3">
    <source>
        <dbReference type="Proteomes" id="UP000269289"/>
    </source>
</evidence>
<dbReference type="AlphaFoldDB" id="A0A3M2J9G9"/>
<dbReference type="Proteomes" id="UP000269289">
    <property type="component" value="Unassembled WGS sequence"/>
</dbReference>
<dbReference type="GO" id="GO:0016787">
    <property type="term" value="F:hydrolase activity"/>
    <property type="evidence" value="ECO:0007669"/>
    <property type="project" value="UniProtKB-KW"/>
</dbReference>
<keyword evidence="3" id="KW-1185">Reference proteome</keyword>